<keyword evidence="2" id="KW-1185">Reference proteome</keyword>
<dbReference type="Proteomes" id="UP001501480">
    <property type="component" value="Unassembled WGS sequence"/>
</dbReference>
<evidence type="ECO:0000313" key="2">
    <source>
        <dbReference type="Proteomes" id="UP001501480"/>
    </source>
</evidence>
<evidence type="ECO:0000313" key="1">
    <source>
        <dbReference type="EMBL" id="GAA2071989.1"/>
    </source>
</evidence>
<protein>
    <submittedName>
        <fullName evidence="1">Uncharacterized protein</fullName>
    </submittedName>
</protein>
<organism evidence="1 2">
    <name type="scientific">Aeromicrobium halocynthiae</name>
    <dbReference type="NCBI Taxonomy" id="560557"/>
    <lineage>
        <taxon>Bacteria</taxon>
        <taxon>Bacillati</taxon>
        <taxon>Actinomycetota</taxon>
        <taxon>Actinomycetes</taxon>
        <taxon>Propionibacteriales</taxon>
        <taxon>Nocardioidaceae</taxon>
        <taxon>Aeromicrobium</taxon>
    </lineage>
</organism>
<proteinExistence type="predicted"/>
<gene>
    <name evidence="1" type="ORF">GCM10009821_07500</name>
</gene>
<comment type="caution">
    <text evidence="1">The sequence shown here is derived from an EMBL/GenBank/DDBJ whole genome shotgun (WGS) entry which is preliminary data.</text>
</comment>
<accession>A0ABP5HCN1</accession>
<dbReference type="EMBL" id="BAAAPY010000001">
    <property type="protein sequence ID" value="GAA2071989.1"/>
    <property type="molecule type" value="Genomic_DNA"/>
</dbReference>
<reference evidence="2" key="1">
    <citation type="journal article" date="2019" name="Int. J. Syst. Evol. Microbiol.">
        <title>The Global Catalogue of Microorganisms (GCM) 10K type strain sequencing project: providing services to taxonomists for standard genome sequencing and annotation.</title>
        <authorList>
            <consortium name="The Broad Institute Genomics Platform"/>
            <consortium name="The Broad Institute Genome Sequencing Center for Infectious Disease"/>
            <person name="Wu L."/>
            <person name="Ma J."/>
        </authorList>
    </citation>
    <scope>NUCLEOTIDE SEQUENCE [LARGE SCALE GENOMIC DNA]</scope>
    <source>
        <strain evidence="2">JCM 15749</strain>
    </source>
</reference>
<sequence>MAEIVLEDRVHGYLATRVESVAEGVSGRLWWTKWSEPREVIEWLMMRTDETSPLPEYVDGLDLTGDAVEELRGGTLTYIDHSDPDQDRPVTYSLRWLNADDVDVLWDKLGFGSRTLP</sequence>
<name>A0ABP5HCN1_9ACTN</name>